<comment type="subcellular location">
    <subcellularLocation>
        <location evidence="1">Secreted</location>
    </subcellularLocation>
</comment>
<keyword evidence="3" id="KW-0964">Secreted</keyword>
<dbReference type="InterPro" id="IPR010345">
    <property type="entry name" value="IL-17_fam"/>
</dbReference>
<dbReference type="GO" id="GO:0005576">
    <property type="term" value="C:extracellular region"/>
    <property type="evidence" value="ECO:0007669"/>
    <property type="project" value="UniProtKB-SubCell"/>
</dbReference>
<dbReference type="OMA" id="KDDIGAR"/>
<sequence>MPVRALTIFFLLQATGYKDRPVFAVPLQASSATNCTADSSKDDIGARATCPFVQQVDVDESRDPVEIPTVKCTTPQSLCTPKGDNRCVEVYSTFTVFYRADKQSTRLVGPKRIRLPTSCVCATGKSAPADRGVERTPLNDVPLTDGAIFRAK</sequence>
<dbReference type="VEuPathDB" id="VectorBase:HLOH_054058"/>
<evidence type="ECO:0000313" key="5">
    <source>
        <dbReference type="EMBL" id="KAH9364451.1"/>
    </source>
</evidence>
<dbReference type="Proteomes" id="UP000821853">
    <property type="component" value="Chromosome 10"/>
</dbReference>
<keyword evidence="4" id="KW-0732">Signal</keyword>
<dbReference type="Pfam" id="PF06083">
    <property type="entry name" value="IL17"/>
    <property type="match status" value="1"/>
</dbReference>
<evidence type="ECO:0000313" key="6">
    <source>
        <dbReference type="Proteomes" id="UP000821853"/>
    </source>
</evidence>
<dbReference type="Gene3D" id="2.10.90.10">
    <property type="entry name" value="Cystine-knot cytokines"/>
    <property type="match status" value="1"/>
</dbReference>
<comment type="similarity">
    <text evidence="2">Belongs to the IL-17 family.</text>
</comment>
<proteinExistence type="inferred from homology"/>
<protein>
    <submittedName>
        <fullName evidence="5">Uncharacterized protein</fullName>
    </submittedName>
</protein>
<name>A0A9J6FNK0_HAELO</name>
<evidence type="ECO:0000256" key="2">
    <source>
        <dbReference type="ARBA" id="ARBA00007236"/>
    </source>
</evidence>
<evidence type="ECO:0000256" key="3">
    <source>
        <dbReference type="ARBA" id="ARBA00022525"/>
    </source>
</evidence>
<dbReference type="InterPro" id="IPR029034">
    <property type="entry name" value="Cystine-knot_cytokine"/>
</dbReference>
<gene>
    <name evidence="5" type="ORF">HPB48_015759</name>
</gene>
<evidence type="ECO:0000256" key="1">
    <source>
        <dbReference type="ARBA" id="ARBA00004613"/>
    </source>
</evidence>
<reference evidence="5 6" key="1">
    <citation type="journal article" date="2020" name="Cell">
        <title>Large-Scale Comparative Analyses of Tick Genomes Elucidate Their Genetic Diversity and Vector Capacities.</title>
        <authorList>
            <consortium name="Tick Genome and Microbiome Consortium (TIGMIC)"/>
            <person name="Jia N."/>
            <person name="Wang J."/>
            <person name="Shi W."/>
            <person name="Du L."/>
            <person name="Sun Y."/>
            <person name="Zhan W."/>
            <person name="Jiang J.F."/>
            <person name="Wang Q."/>
            <person name="Zhang B."/>
            <person name="Ji P."/>
            <person name="Bell-Sakyi L."/>
            <person name="Cui X.M."/>
            <person name="Yuan T.T."/>
            <person name="Jiang B.G."/>
            <person name="Yang W.F."/>
            <person name="Lam T.T."/>
            <person name="Chang Q.C."/>
            <person name="Ding S.J."/>
            <person name="Wang X.J."/>
            <person name="Zhu J.G."/>
            <person name="Ruan X.D."/>
            <person name="Zhao L."/>
            <person name="Wei J.T."/>
            <person name="Ye R.Z."/>
            <person name="Que T.C."/>
            <person name="Du C.H."/>
            <person name="Zhou Y.H."/>
            <person name="Cheng J.X."/>
            <person name="Dai P.F."/>
            <person name="Guo W.B."/>
            <person name="Han X.H."/>
            <person name="Huang E.J."/>
            <person name="Li L.F."/>
            <person name="Wei W."/>
            <person name="Gao Y.C."/>
            <person name="Liu J.Z."/>
            <person name="Shao H.Z."/>
            <person name="Wang X."/>
            <person name="Wang C.C."/>
            <person name="Yang T.C."/>
            <person name="Huo Q.B."/>
            <person name="Li W."/>
            <person name="Chen H.Y."/>
            <person name="Chen S.E."/>
            <person name="Zhou L.G."/>
            <person name="Ni X.B."/>
            <person name="Tian J.H."/>
            <person name="Sheng Y."/>
            <person name="Liu T."/>
            <person name="Pan Y.S."/>
            <person name="Xia L.Y."/>
            <person name="Li J."/>
            <person name="Zhao F."/>
            <person name="Cao W.C."/>
        </authorList>
    </citation>
    <scope>NUCLEOTIDE SEQUENCE [LARGE SCALE GENOMIC DNA]</scope>
    <source>
        <strain evidence="5">HaeL-2018</strain>
    </source>
</reference>
<dbReference type="OrthoDB" id="6485227at2759"/>
<evidence type="ECO:0000256" key="4">
    <source>
        <dbReference type="ARBA" id="ARBA00022729"/>
    </source>
</evidence>
<dbReference type="AlphaFoldDB" id="A0A9J6FNK0"/>
<dbReference type="EMBL" id="JABSTR010000002">
    <property type="protein sequence ID" value="KAH9364451.1"/>
    <property type="molecule type" value="Genomic_DNA"/>
</dbReference>
<organism evidence="5 6">
    <name type="scientific">Haemaphysalis longicornis</name>
    <name type="common">Bush tick</name>
    <dbReference type="NCBI Taxonomy" id="44386"/>
    <lineage>
        <taxon>Eukaryota</taxon>
        <taxon>Metazoa</taxon>
        <taxon>Ecdysozoa</taxon>
        <taxon>Arthropoda</taxon>
        <taxon>Chelicerata</taxon>
        <taxon>Arachnida</taxon>
        <taxon>Acari</taxon>
        <taxon>Parasitiformes</taxon>
        <taxon>Ixodida</taxon>
        <taxon>Ixodoidea</taxon>
        <taxon>Ixodidae</taxon>
        <taxon>Haemaphysalinae</taxon>
        <taxon>Haemaphysalis</taxon>
    </lineage>
</organism>
<dbReference type="SUPFAM" id="SSF57501">
    <property type="entry name" value="Cystine-knot cytokines"/>
    <property type="match status" value="1"/>
</dbReference>
<accession>A0A9J6FNK0</accession>
<comment type="caution">
    <text evidence="5">The sequence shown here is derived from an EMBL/GenBank/DDBJ whole genome shotgun (WGS) entry which is preliminary data.</text>
</comment>
<dbReference type="GO" id="GO:0005125">
    <property type="term" value="F:cytokine activity"/>
    <property type="evidence" value="ECO:0007669"/>
    <property type="project" value="InterPro"/>
</dbReference>
<keyword evidence="6" id="KW-1185">Reference proteome</keyword>